<dbReference type="GeneID" id="25731207"/>
<dbReference type="EMBL" id="KK104218">
    <property type="protein sequence ID" value="KIY94245.1"/>
    <property type="molecule type" value="Genomic_DNA"/>
</dbReference>
<sequence length="171" mass="17802">MLAVFYHLPSLETLGIDVRADVSLALSVACYSVAVLGVLTGLQLAAVRLGVAPRVPGGAVAREMWTAVIFNSCSLAVSCTTYYSLCGNGSDDALLSRGATGGAMGPARQAVCAKWLAPILTAQYPKFSAWMLVGEGPEAPEASRPQYITIDFPLDGLGAMAIPSARYSRCG</sequence>
<name>A0A0D2MGT1_9CHLO</name>
<reference evidence="1 2" key="1">
    <citation type="journal article" date="2013" name="BMC Genomics">
        <title>Reconstruction of the lipid metabolism for the microalga Monoraphidium neglectum from its genome sequence reveals characteristics suitable for biofuel production.</title>
        <authorList>
            <person name="Bogen C."/>
            <person name="Al-Dilaimi A."/>
            <person name="Albersmeier A."/>
            <person name="Wichmann J."/>
            <person name="Grundmann M."/>
            <person name="Rupp O."/>
            <person name="Lauersen K.J."/>
            <person name="Blifernez-Klassen O."/>
            <person name="Kalinowski J."/>
            <person name="Goesmann A."/>
            <person name="Mussgnug J.H."/>
            <person name="Kruse O."/>
        </authorList>
    </citation>
    <scope>NUCLEOTIDE SEQUENCE [LARGE SCALE GENOMIC DNA]</scope>
    <source>
        <strain evidence="1 2">SAG 48.87</strain>
    </source>
</reference>
<dbReference type="OrthoDB" id="1883418at2759"/>
<keyword evidence="2" id="KW-1185">Reference proteome</keyword>
<evidence type="ECO:0000313" key="2">
    <source>
        <dbReference type="Proteomes" id="UP000054498"/>
    </source>
</evidence>
<proteinExistence type="predicted"/>
<dbReference type="PANTHER" id="PTHR34211">
    <property type="entry name" value="CALCINEURIN-LIKE METALLO-PHOSPHOESTERASE SUPERFAMILY PROTEIN"/>
    <property type="match status" value="1"/>
</dbReference>
<dbReference type="KEGG" id="mng:MNEG_13717"/>
<organism evidence="1 2">
    <name type="scientific">Monoraphidium neglectum</name>
    <dbReference type="NCBI Taxonomy" id="145388"/>
    <lineage>
        <taxon>Eukaryota</taxon>
        <taxon>Viridiplantae</taxon>
        <taxon>Chlorophyta</taxon>
        <taxon>core chlorophytes</taxon>
        <taxon>Chlorophyceae</taxon>
        <taxon>CS clade</taxon>
        <taxon>Sphaeropleales</taxon>
        <taxon>Selenastraceae</taxon>
        <taxon>Monoraphidium</taxon>
    </lineage>
</organism>
<dbReference type="Proteomes" id="UP000054498">
    <property type="component" value="Unassembled WGS sequence"/>
</dbReference>
<protein>
    <submittedName>
        <fullName evidence="1">Uncharacterized protein</fullName>
    </submittedName>
</protein>
<dbReference type="AlphaFoldDB" id="A0A0D2MGT1"/>
<evidence type="ECO:0000313" key="1">
    <source>
        <dbReference type="EMBL" id="KIY94245.1"/>
    </source>
</evidence>
<accession>A0A0D2MGT1</accession>
<dbReference type="PANTHER" id="PTHR34211:SF3">
    <property type="entry name" value="CALCINEURIN-LIKE METALLO-PHOSPHOESTERASE SUPERFAMILY PROTEIN"/>
    <property type="match status" value="1"/>
</dbReference>
<dbReference type="STRING" id="145388.A0A0D2MGT1"/>
<gene>
    <name evidence="1" type="ORF">MNEG_13717</name>
</gene>
<dbReference type="RefSeq" id="XP_013893265.1">
    <property type="nucleotide sequence ID" value="XM_014037811.1"/>
</dbReference>